<evidence type="ECO:0000313" key="4">
    <source>
        <dbReference type="Proteomes" id="UP000464374"/>
    </source>
</evidence>
<feature type="compositionally biased region" description="Acidic residues" evidence="1">
    <location>
        <begin position="176"/>
        <end position="198"/>
    </location>
</feature>
<dbReference type="InterPro" id="IPR042215">
    <property type="entry name" value="CarD-like_C"/>
</dbReference>
<accession>A0A6P1XYF9</accession>
<dbReference type="InterPro" id="IPR003711">
    <property type="entry name" value="CarD-like/TRCF_RID"/>
</dbReference>
<dbReference type="SUPFAM" id="SSF141259">
    <property type="entry name" value="CarD-like"/>
    <property type="match status" value="1"/>
</dbReference>
<sequence>MTECSFTVKERVVYPGQGVGEIVEISERKFKDEMLTYYVIYFDESDMTVLVPALKAAELGIRTIVSADEAQAALAFLSEKFDPIPSDWKMRYQMNLDLFKTGSILDNASIVRSLYHRSKIKELPIQERKLYDSAYRIFYDELSYALQKPKQEIEAMIHSYLEVLSKNAPAGKQDSIDEDIFDDGMNDMNDEDDFDDDE</sequence>
<feature type="domain" description="CarD-like/TRCF RNAP-interacting" evidence="2">
    <location>
        <begin position="5"/>
        <end position="115"/>
    </location>
</feature>
<dbReference type="PANTHER" id="PTHR38447">
    <property type="entry name" value="TRANSCRIPTION FACTOR YDEB-RELATED"/>
    <property type="match status" value="1"/>
</dbReference>
<protein>
    <submittedName>
        <fullName evidence="3">CarD family transcriptional regulator</fullName>
    </submittedName>
</protein>
<dbReference type="Gene3D" id="1.20.58.1290">
    <property type="entry name" value="CarD-like, C-terminal domain"/>
    <property type="match status" value="1"/>
</dbReference>
<name>A0A6P1XYF9_9SPIR</name>
<gene>
    <name evidence="3" type="ORF">GWP43_02110</name>
</gene>
<evidence type="ECO:0000259" key="2">
    <source>
        <dbReference type="SMART" id="SM01058"/>
    </source>
</evidence>
<dbReference type="GO" id="GO:0009303">
    <property type="term" value="P:rRNA transcription"/>
    <property type="evidence" value="ECO:0007669"/>
    <property type="project" value="TreeGrafter"/>
</dbReference>
<reference evidence="3 4" key="1">
    <citation type="submission" date="2020-01" db="EMBL/GenBank/DDBJ databases">
        <title>Complete genome sequence of a human oral phylogroup 1 Treponema sp. strain ATCC 700766, originally isolated from periodontitis dental plaque.</title>
        <authorList>
            <person name="Chan Y."/>
            <person name="Huo Y.-B."/>
            <person name="Yu X.-L."/>
            <person name="Zeng H."/>
            <person name="Leung W.-K."/>
            <person name="Watt R.M."/>
        </authorList>
    </citation>
    <scope>NUCLEOTIDE SEQUENCE [LARGE SCALE GENOMIC DNA]</scope>
    <source>
        <strain evidence="3 4">OMZ 804</strain>
    </source>
</reference>
<evidence type="ECO:0000313" key="3">
    <source>
        <dbReference type="EMBL" id="QHX42441.1"/>
    </source>
</evidence>
<dbReference type="Gene3D" id="2.40.10.170">
    <property type="match status" value="1"/>
</dbReference>
<dbReference type="Pfam" id="PF21095">
    <property type="entry name" value="CarD_C"/>
    <property type="match status" value="1"/>
</dbReference>
<feature type="region of interest" description="Disordered" evidence="1">
    <location>
        <begin position="169"/>
        <end position="198"/>
    </location>
</feature>
<evidence type="ECO:0000256" key="1">
    <source>
        <dbReference type="SAM" id="MobiDB-lite"/>
    </source>
</evidence>
<dbReference type="Proteomes" id="UP000464374">
    <property type="component" value="Chromosome"/>
</dbReference>
<organism evidence="3 4">
    <name type="scientific">Treponema vincentii</name>
    <dbReference type="NCBI Taxonomy" id="69710"/>
    <lineage>
        <taxon>Bacteria</taxon>
        <taxon>Pseudomonadati</taxon>
        <taxon>Spirochaetota</taxon>
        <taxon>Spirochaetia</taxon>
        <taxon>Spirochaetales</taxon>
        <taxon>Treponemataceae</taxon>
        <taxon>Treponema</taxon>
    </lineage>
</organism>
<dbReference type="Pfam" id="PF02559">
    <property type="entry name" value="CarD_TRCF_RID"/>
    <property type="match status" value="1"/>
</dbReference>
<dbReference type="PANTHER" id="PTHR38447:SF1">
    <property type="entry name" value="RNA POLYMERASE-BINDING TRANSCRIPTION FACTOR CARD"/>
    <property type="match status" value="1"/>
</dbReference>
<dbReference type="InterPro" id="IPR036101">
    <property type="entry name" value="CarD-like/TRCF_RID_sf"/>
</dbReference>
<proteinExistence type="predicted"/>
<dbReference type="InterPro" id="IPR052531">
    <property type="entry name" value="CarD-like_regulator"/>
</dbReference>
<dbReference type="EMBL" id="CP048020">
    <property type="protein sequence ID" value="QHX42441.1"/>
    <property type="molecule type" value="Genomic_DNA"/>
</dbReference>
<dbReference type="InterPro" id="IPR048792">
    <property type="entry name" value="CarD_C"/>
</dbReference>
<dbReference type="AlphaFoldDB" id="A0A6P1XYF9"/>
<dbReference type="RefSeq" id="WP_162662327.1">
    <property type="nucleotide sequence ID" value="NZ_CP048020.1"/>
</dbReference>
<dbReference type="SMART" id="SM01058">
    <property type="entry name" value="CarD_TRCF"/>
    <property type="match status" value="1"/>
</dbReference>
<dbReference type="KEGG" id="trz:GWP43_02110"/>